<evidence type="ECO:0000259" key="6">
    <source>
        <dbReference type="SMART" id="SM01003"/>
    </source>
</evidence>
<keyword evidence="3 4" id="KW-0560">Oxidoreductase</keyword>
<evidence type="ECO:0000256" key="2">
    <source>
        <dbReference type="ARBA" id="ARBA00012897"/>
    </source>
</evidence>
<evidence type="ECO:0000313" key="7">
    <source>
        <dbReference type="EMBL" id="MDX6848468.1"/>
    </source>
</evidence>
<feature type="domain" description="Alanine dehydrogenase/pyridine nucleotide transhydrogenase N-terminal" evidence="6">
    <location>
        <begin position="4"/>
        <end position="137"/>
    </location>
</feature>
<evidence type="ECO:0000313" key="8">
    <source>
        <dbReference type="Proteomes" id="UP001273505"/>
    </source>
</evidence>
<gene>
    <name evidence="7" type="primary">ald</name>
    <name evidence="7" type="ORF">SCD92_03795</name>
</gene>
<dbReference type="Pfam" id="PF01262">
    <property type="entry name" value="AlaDh_PNT_C"/>
    <property type="match status" value="1"/>
</dbReference>
<comment type="caution">
    <text evidence="7">The sequence shown here is derived from an EMBL/GenBank/DDBJ whole genome shotgun (WGS) entry which is preliminary data.</text>
</comment>
<dbReference type="PANTHER" id="PTHR42795">
    <property type="entry name" value="ALANINE DEHYDROGENASE"/>
    <property type="match status" value="1"/>
</dbReference>
<dbReference type="SMART" id="SM01002">
    <property type="entry name" value="AlaDh_PNT_C"/>
    <property type="match status" value="1"/>
</dbReference>
<dbReference type="NCBIfam" id="TIGR00518">
    <property type="entry name" value="alaDH"/>
    <property type="match status" value="1"/>
</dbReference>
<name>A0ABU4RXV1_9GAMM</name>
<dbReference type="SMART" id="SM01003">
    <property type="entry name" value="AlaDh_PNT_N"/>
    <property type="match status" value="1"/>
</dbReference>
<dbReference type="PIRSF" id="PIRSF000183">
    <property type="entry name" value="Alanine_dh"/>
    <property type="match status" value="1"/>
</dbReference>
<feature type="domain" description="Alanine dehydrogenase/pyridine nucleotide transhydrogenase NAD(H)-binding" evidence="5">
    <location>
        <begin position="149"/>
        <end position="297"/>
    </location>
</feature>
<dbReference type="EMBL" id="JAXAFO010000004">
    <property type="protein sequence ID" value="MDX6848468.1"/>
    <property type="molecule type" value="Genomic_DNA"/>
</dbReference>
<dbReference type="InterPro" id="IPR036291">
    <property type="entry name" value="NAD(P)-bd_dom_sf"/>
</dbReference>
<dbReference type="Proteomes" id="UP001273505">
    <property type="component" value="Unassembled WGS sequence"/>
</dbReference>
<dbReference type="SUPFAM" id="SSF51735">
    <property type="entry name" value="NAD(P)-binding Rossmann-fold domains"/>
    <property type="match status" value="1"/>
</dbReference>
<dbReference type="InterPro" id="IPR008141">
    <property type="entry name" value="Ala_DH"/>
</dbReference>
<evidence type="ECO:0000259" key="5">
    <source>
        <dbReference type="SMART" id="SM01002"/>
    </source>
</evidence>
<evidence type="ECO:0000256" key="3">
    <source>
        <dbReference type="ARBA" id="ARBA00023002"/>
    </source>
</evidence>
<dbReference type="Gene3D" id="3.40.50.720">
    <property type="entry name" value="NAD(P)-binding Rossmann-like Domain"/>
    <property type="match status" value="2"/>
</dbReference>
<evidence type="ECO:0000256" key="4">
    <source>
        <dbReference type="PIRNR" id="PIRNR000183"/>
    </source>
</evidence>
<comment type="similarity">
    <text evidence="1 4">Belongs to the AlaDH/PNT family.</text>
</comment>
<reference evidence="7 8" key="1">
    <citation type="submission" date="2023-11" db="EMBL/GenBank/DDBJ databases">
        <title>Gilvimarinus fulvus sp. nov., isolated from the surface of Kelp.</title>
        <authorList>
            <person name="Sun Y.Y."/>
            <person name="Gong Y."/>
            <person name="Du Z.J."/>
        </authorList>
    </citation>
    <scope>NUCLEOTIDE SEQUENCE [LARGE SCALE GENOMIC DNA]</scope>
    <source>
        <strain evidence="7 8">SDUM040013</strain>
    </source>
</reference>
<dbReference type="EC" id="1.4.1.1" evidence="2 4"/>
<sequence length="369" mass="38235">MLIGVPREIKSEEYRVGLTPSAVRECVRAGHQVLVEVSAGAGVGVSDVAYTEAGAQIVSNAQDVYQRSELVVKVKGPQAAECEYLRSGQFLFCFLHLAAVPDIAKKLLASGVTSIGFETVAKSGGLLPLLAPMSEIAGRLAVQVGAHHLESTQGGGGILLGQVGGVAAAKVLIIGGGVVGREAAHVALGLGGQVTIVDKSLEQLRNLKNTFSSRAQLEFASVDRIAALAIDSDLVVGAVLVPGNKSPQLLMRRDIERMRPGSVLVDVAIDQGGCFESSRPTTHRQPTYQVGGVIHYCVANIPSAVAKTSTLALSHATLPYVLQLAEGGMGALRKVPELACGVNTHQGNVCHQAVATALGEACLSLVECG</sequence>
<dbReference type="PANTHER" id="PTHR42795:SF1">
    <property type="entry name" value="ALANINE DEHYDROGENASE"/>
    <property type="match status" value="1"/>
</dbReference>
<keyword evidence="8" id="KW-1185">Reference proteome</keyword>
<protein>
    <recommendedName>
        <fullName evidence="2 4">Alanine dehydrogenase</fullName>
        <ecNumber evidence="2 4">1.4.1.1</ecNumber>
    </recommendedName>
</protein>
<dbReference type="GO" id="GO:0000286">
    <property type="term" value="F:alanine dehydrogenase activity"/>
    <property type="evidence" value="ECO:0007669"/>
    <property type="project" value="UniProtKB-EC"/>
</dbReference>
<evidence type="ECO:0000256" key="1">
    <source>
        <dbReference type="ARBA" id="ARBA00005689"/>
    </source>
</evidence>
<keyword evidence="4" id="KW-0520">NAD</keyword>
<dbReference type="Pfam" id="PF05222">
    <property type="entry name" value="AlaDh_PNT_N"/>
    <property type="match status" value="1"/>
</dbReference>
<dbReference type="CDD" id="cd05305">
    <property type="entry name" value="L-AlaDH"/>
    <property type="match status" value="1"/>
</dbReference>
<comment type="catalytic activity">
    <reaction evidence="4">
        <text>L-alanine + NAD(+) + H2O = pyruvate + NH4(+) + NADH + H(+)</text>
        <dbReference type="Rhea" id="RHEA:18405"/>
        <dbReference type="ChEBI" id="CHEBI:15361"/>
        <dbReference type="ChEBI" id="CHEBI:15377"/>
        <dbReference type="ChEBI" id="CHEBI:15378"/>
        <dbReference type="ChEBI" id="CHEBI:28938"/>
        <dbReference type="ChEBI" id="CHEBI:57540"/>
        <dbReference type="ChEBI" id="CHEBI:57945"/>
        <dbReference type="ChEBI" id="CHEBI:57972"/>
        <dbReference type="EC" id="1.4.1.1"/>
    </reaction>
</comment>
<dbReference type="InterPro" id="IPR007698">
    <property type="entry name" value="AlaDH/PNT_NAD(H)-bd"/>
</dbReference>
<proteinExistence type="inferred from homology"/>
<organism evidence="7 8">
    <name type="scientific">Gilvimarinus gilvus</name>
    <dbReference type="NCBI Taxonomy" id="3058038"/>
    <lineage>
        <taxon>Bacteria</taxon>
        <taxon>Pseudomonadati</taxon>
        <taxon>Pseudomonadota</taxon>
        <taxon>Gammaproteobacteria</taxon>
        <taxon>Cellvibrionales</taxon>
        <taxon>Cellvibrionaceae</taxon>
        <taxon>Gilvimarinus</taxon>
    </lineage>
</organism>
<dbReference type="InterPro" id="IPR007886">
    <property type="entry name" value="AlaDH/PNT_N"/>
</dbReference>
<accession>A0ABU4RXV1</accession>
<dbReference type="RefSeq" id="WP_302721309.1">
    <property type="nucleotide sequence ID" value="NZ_JAULRU010000264.1"/>
</dbReference>
<dbReference type="SUPFAM" id="SSF52283">
    <property type="entry name" value="Formate/glycerate dehydrogenase catalytic domain-like"/>
    <property type="match status" value="1"/>
</dbReference>